<reference evidence="2" key="2">
    <citation type="journal article" date="2016" name="Genome Announc.">
        <title>Draft Genome Sequences of Two Novel Amoeba-Resistant Intranuclear Bacteria, 'Candidatus Berkiella cookevillensis' and 'Candidatus Berkiella aquae'.</title>
        <authorList>
            <person name="Mehari Y.T."/>
            <person name="Arivett B.A."/>
            <person name="Farone A.L."/>
            <person name="Gunderson J.H."/>
            <person name="Farone M.B."/>
        </authorList>
    </citation>
    <scope>NUCLEOTIDE SEQUENCE</scope>
    <source>
        <strain evidence="2">HT99</strain>
    </source>
</reference>
<evidence type="ECO:0000313" key="2">
    <source>
        <dbReference type="EMBL" id="MCS5710879.1"/>
    </source>
</evidence>
<protein>
    <submittedName>
        <fullName evidence="1">Uncharacterized protein</fullName>
    </submittedName>
</protein>
<comment type="caution">
    <text evidence="1">The sequence shown here is derived from an EMBL/GenBank/DDBJ whole genome shotgun (WGS) entry which is preliminary data.</text>
</comment>
<dbReference type="OrthoDB" id="5636604at2"/>
<sequence>MDGVKQQIQGIMLIMALTSAPAFAKDLTIKLDVLEKIHAQEASGDELYFSITEFPEKKPPRHYRIPSYPTHWMSDYLKNVKNIALWQKSYSECEKTDVLISLVEADLPPWNVDDLLGAVEFKVTCEDGKMHTQWSIPNKDNTAKIMNADSAFSFTGDRSEYHAIFKLDDSKITIKNQEEALEPIKAKPMLQQQDVGKVPVLNR</sequence>
<accession>A0A0Q9YKU8</accession>
<name>A0A0Q9YKU8_9GAMM</name>
<keyword evidence="3" id="KW-1185">Reference proteome</keyword>
<organism evidence="1">
    <name type="scientific">Candidatus Berkiella aquae</name>
    <dbReference type="NCBI Taxonomy" id="295108"/>
    <lineage>
        <taxon>Bacteria</taxon>
        <taxon>Pseudomonadati</taxon>
        <taxon>Pseudomonadota</taxon>
        <taxon>Gammaproteobacteria</taxon>
        <taxon>Candidatus Berkiellales</taxon>
        <taxon>Candidatus Berkiellaceae</taxon>
        <taxon>Candidatus Berkiella</taxon>
    </lineage>
</organism>
<dbReference type="AlphaFoldDB" id="A0A0Q9YKU8"/>
<dbReference type="EMBL" id="LKAJ02000001">
    <property type="protein sequence ID" value="MCS5710879.1"/>
    <property type="molecule type" value="Genomic_DNA"/>
</dbReference>
<evidence type="ECO:0000313" key="3">
    <source>
        <dbReference type="Proteomes" id="UP000051497"/>
    </source>
</evidence>
<gene>
    <name evidence="2" type="ORF">HT99x_005515</name>
    <name evidence="1" type="ORF">HT99x_01487</name>
</gene>
<reference evidence="2" key="3">
    <citation type="submission" date="2021-06" db="EMBL/GenBank/DDBJ databases">
        <title>Genomic Description and Analysis of Intracellular Bacteria, Candidatus Berkiella cookevillensis and Candidatus Berkiella aquae.</title>
        <authorList>
            <person name="Kidane D.T."/>
            <person name="Mehari Y.T."/>
            <person name="Rice F.C."/>
            <person name="Arivett B.A."/>
            <person name="Farone A.L."/>
            <person name="Berk S.G."/>
            <person name="Farone M.B."/>
        </authorList>
    </citation>
    <scope>NUCLEOTIDE SEQUENCE</scope>
    <source>
        <strain evidence="2">HT99</strain>
    </source>
</reference>
<dbReference type="RefSeq" id="WP_075066115.1">
    <property type="nucleotide sequence ID" value="NZ_LKAJ02000001.1"/>
</dbReference>
<evidence type="ECO:0000313" key="1">
    <source>
        <dbReference type="EMBL" id="KRG21311.1"/>
    </source>
</evidence>
<proteinExistence type="predicted"/>
<dbReference type="Proteomes" id="UP000051497">
    <property type="component" value="Unassembled WGS sequence"/>
</dbReference>
<dbReference type="EMBL" id="LKAJ01000005">
    <property type="protein sequence ID" value="KRG21311.1"/>
    <property type="molecule type" value="Genomic_DNA"/>
</dbReference>
<reference evidence="1" key="1">
    <citation type="submission" date="2015-09" db="EMBL/GenBank/DDBJ databases">
        <title>Draft Genome Sequences of Two Novel Amoeba-resistant Intranuclear Bacteria, Candidatus Berkiella cookevillensis and Candidatus Berkiella aquae.</title>
        <authorList>
            <person name="Mehari Y.T."/>
            <person name="Arivett B.A."/>
            <person name="Farone A.L."/>
            <person name="Gunderson J.H."/>
            <person name="Farone M.B."/>
        </authorList>
    </citation>
    <scope>NUCLEOTIDE SEQUENCE [LARGE SCALE GENOMIC DNA]</scope>
    <source>
        <strain evidence="1">HT99</strain>
    </source>
</reference>